<dbReference type="Proteomes" id="UP000094426">
    <property type="component" value="Unassembled WGS sequence"/>
</dbReference>
<organism evidence="1 2">
    <name type="scientific">Leifsonia xyli subsp. xyli</name>
    <dbReference type="NCBI Taxonomy" id="59736"/>
    <lineage>
        <taxon>Bacteria</taxon>
        <taxon>Bacillati</taxon>
        <taxon>Actinomycetota</taxon>
        <taxon>Actinomycetes</taxon>
        <taxon>Micrococcales</taxon>
        <taxon>Microbacteriaceae</taxon>
        <taxon>Leifsonia</taxon>
    </lineage>
</organism>
<dbReference type="EMBL" id="LNZG01000023">
    <property type="protein sequence ID" value="ODA89992.1"/>
    <property type="molecule type" value="Genomic_DNA"/>
</dbReference>
<protein>
    <submittedName>
        <fullName evidence="1">Uncharacterized protein</fullName>
    </submittedName>
</protein>
<evidence type="ECO:0000313" key="1">
    <source>
        <dbReference type="EMBL" id="ODA89992.1"/>
    </source>
</evidence>
<dbReference type="AlphaFoldDB" id="A0A1E2SJH0"/>
<gene>
    <name evidence="1" type="ORF">ATY41_02825</name>
</gene>
<proteinExistence type="predicted"/>
<accession>A0A1E2SJH0</accession>
<dbReference type="RefSeq" id="WP_041767903.1">
    <property type="nucleotide sequence ID" value="NZ_LNZG01000023.1"/>
</dbReference>
<sequence length="106" mass="11606">MSSPNDYDGRYSFFTGGDAVQRWFSDVAVDLRSLADVIERISGYDDDAARTRRYADISIDLAADTCGTLPLLLDHLYRLRDALYRDAPLKESEVTAAGGQVGGGPE</sequence>
<reference evidence="1 2" key="1">
    <citation type="submission" date="2015-11" db="EMBL/GenBank/DDBJ databases">
        <authorList>
            <person name="Zhang Y."/>
            <person name="Guo Z."/>
        </authorList>
    </citation>
    <scope>NUCLEOTIDE SEQUENCE [LARGE SCALE GENOMIC DNA]</scope>
    <source>
        <strain evidence="2">gdw1</strain>
    </source>
</reference>
<name>A0A1E2SJH0_LEIXY</name>
<evidence type="ECO:0000313" key="2">
    <source>
        <dbReference type="Proteomes" id="UP000094426"/>
    </source>
</evidence>
<dbReference type="OrthoDB" id="10005903at2"/>
<comment type="caution">
    <text evidence="1">The sequence shown here is derived from an EMBL/GenBank/DDBJ whole genome shotgun (WGS) entry which is preliminary data.</text>
</comment>